<dbReference type="Gene3D" id="3.90.550.10">
    <property type="entry name" value="Spore Coat Polysaccharide Biosynthesis Protein SpsA, Chain A"/>
    <property type="match status" value="1"/>
</dbReference>
<dbReference type="SUPFAM" id="SSF53448">
    <property type="entry name" value="Nucleotide-diphospho-sugar transferases"/>
    <property type="match status" value="1"/>
</dbReference>
<dbReference type="InterPro" id="IPR029044">
    <property type="entry name" value="Nucleotide-diphossugar_trans"/>
</dbReference>
<gene>
    <name evidence="2" type="ORF">A2Y57_01555</name>
</gene>
<feature type="domain" description="Glycosyltransferase 2-like" evidence="1">
    <location>
        <begin position="8"/>
        <end position="183"/>
    </location>
</feature>
<accession>A0A1G1W786</accession>
<evidence type="ECO:0000313" key="3">
    <source>
        <dbReference type="Proteomes" id="UP000177103"/>
    </source>
</evidence>
<protein>
    <recommendedName>
        <fullName evidence="1">Glycosyltransferase 2-like domain-containing protein</fullName>
    </recommendedName>
</protein>
<dbReference type="PANTHER" id="PTHR48090:SF7">
    <property type="entry name" value="RFBJ PROTEIN"/>
    <property type="match status" value="1"/>
</dbReference>
<dbReference type="Proteomes" id="UP000177103">
    <property type="component" value="Unassembled WGS sequence"/>
</dbReference>
<organism evidence="2 3">
    <name type="scientific">Candidatus Woykebacteria bacterium RBG_13_40_7b</name>
    <dbReference type="NCBI Taxonomy" id="1802594"/>
    <lineage>
        <taxon>Bacteria</taxon>
        <taxon>Candidatus Woykeibacteriota</taxon>
    </lineage>
</organism>
<sequence>MTKKVVLSIIIPVYNESKTLKKVLGRVYNYQIPNVKKELIIVESNSTDNSREIVKRFAQAKKDVTLILEEKPQGKGHAVREGLKKATGDIILIQDADLEYEVSDYPNLLKPILEGKTKFVLGSRHLDHAGNYNWSIRKFKERKKAFFMNIAGHLFHTFFNIVYQTNLTDPTTMYKIFKRECLDNLHLKGNYFDLDWEIVAKLIRSGYKPIEVPVHYKPRGFAEGKKINIMRDGPRYVKAIIENRILPLNKL</sequence>
<proteinExistence type="predicted"/>
<name>A0A1G1W786_9BACT</name>
<dbReference type="InterPro" id="IPR001173">
    <property type="entry name" value="Glyco_trans_2-like"/>
</dbReference>
<dbReference type="PANTHER" id="PTHR48090">
    <property type="entry name" value="UNDECAPRENYL-PHOSPHATE 4-DEOXY-4-FORMAMIDO-L-ARABINOSE TRANSFERASE-RELATED"/>
    <property type="match status" value="1"/>
</dbReference>
<evidence type="ECO:0000259" key="1">
    <source>
        <dbReference type="Pfam" id="PF00535"/>
    </source>
</evidence>
<dbReference type="Pfam" id="PF00535">
    <property type="entry name" value="Glycos_transf_2"/>
    <property type="match status" value="1"/>
</dbReference>
<dbReference type="EMBL" id="MHCQ01000042">
    <property type="protein sequence ID" value="OGY23533.1"/>
    <property type="molecule type" value="Genomic_DNA"/>
</dbReference>
<dbReference type="AlphaFoldDB" id="A0A1G1W786"/>
<comment type="caution">
    <text evidence="2">The sequence shown here is derived from an EMBL/GenBank/DDBJ whole genome shotgun (WGS) entry which is preliminary data.</text>
</comment>
<evidence type="ECO:0000313" key="2">
    <source>
        <dbReference type="EMBL" id="OGY23533.1"/>
    </source>
</evidence>
<reference evidence="2 3" key="1">
    <citation type="journal article" date="2016" name="Nat. Commun.">
        <title>Thousands of microbial genomes shed light on interconnected biogeochemical processes in an aquifer system.</title>
        <authorList>
            <person name="Anantharaman K."/>
            <person name="Brown C.T."/>
            <person name="Hug L.A."/>
            <person name="Sharon I."/>
            <person name="Castelle C.J."/>
            <person name="Probst A.J."/>
            <person name="Thomas B.C."/>
            <person name="Singh A."/>
            <person name="Wilkins M.J."/>
            <person name="Karaoz U."/>
            <person name="Brodie E.L."/>
            <person name="Williams K.H."/>
            <person name="Hubbard S.S."/>
            <person name="Banfield J.F."/>
        </authorList>
    </citation>
    <scope>NUCLEOTIDE SEQUENCE [LARGE SCALE GENOMIC DNA]</scope>
</reference>
<dbReference type="InterPro" id="IPR050256">
    <property type="entry name" value="Glycosyltransferase_2"/>
</dbReference>
<dbReference type="CDD" id="cd04179">
    <property type="entry name" value="DPM_DPG-synthase_like"/>
    <property type="match status" value="1"/>
</dbReference>